<dbReference type="EMBL" id="FWZU01000003">
    <property type="protein sequence ID" value="SMF18861.1"/>
    <property type="molecule type" value="Genomic_DNA"/>
</dbReference>
<sequence>MFDRQPSAWEYCLEGASENTEVEVVHGWVFKEGKWVTHAWCEFADRVIDLTESTHSMPKFEYYLKHMVSDERCKRYSRLEFFTLVGDEKHFGPYDKEFFFAETSDEDPIDVIAANKAK</sequence>
<evidence type="ECO:0000313" key="1">
    <source>
        <dbReference type="EMBL" id="SMF18861.1"/>
    </source>
</evidence>
<dbReference type="AlphaFoldDB" id="A0A1X7DNW5"/>
<dbReference type="RefSeq" id="WP_085101933.1">
    <property type="nucleotide sequence ID" value="NZ_FWZU01000003.1"/>
</dbReference>
<proteinExistence type="predicted"/>
<keyword evidence="2" id="KW-1185">Reference proteome</keyword>
<evidence type="ECO:0000313" key="2">
    <source>
        <dbReference type="Proteomes" id="UP000192906"/>
    </source>
</evidence>
<gene>
    <name evidence="1" type="ORF">SAMN06295933_2114</name>
</gene>
<reference evidence="2" key="1">
    <citation type="submission" date="2017-04" db="EMBL/GenBank/DDBJ databases">
        <authorList>
            <person name="Varghese N."/>
            <person name="Submissions S."/>
        </authorList>
    </citation>
    <scope>NUCLEOTIDE SEQUENCE [LARGE SCALE GENOMIC DNA]</scope>
    <source>
        <strain evidence="2">K3S</strain>
    </source>
</reference>
<dbReference type="Proteomes" id="UP000192906">
    <property type="component" value="Unassembled WGS sequence"/>
</dbReference>
<dbReference type="OrthoDB" id="5461027at2"/>
<name>A0A1X7DNW5_9BACT</name>
<protein>
    <submittedName>
        <fullName evidence="1">Uncharacterized protein</fullName>
    </submittedName>
</protein>
<organism evidence="1 2">
    <name type="scientific">Desulfovibrio gilichinskyi</name>
    <dbReference type="NCBI Taxonomy" id="1519643"/>
    <lineage>
        <taxon>Bacteria</taxon>
        <taxon>Pseudomonadati</taxon>
        <taxon>Thermodesulfobacteriota</taxon>
        <taxon>Desulfovibrionia</taxon>
        <taxon>Desulfovibrionales</taxon>
        <taxon>Desulfovibrionaceae</taxon>
        <taxon>Desulfovibrio</taxon>
    </lineage>
</organism>
<dbReference type="STRING" id="1519643.SAMN06295933_2114"/>
<accession>A0A1X7DNW5</accession>